<dbReference type="AlphaFoldDB" id="A0A820KIH4"/>
<accession>A0A820KIH4</accession>
<evidence type="ECO:0000259" key="1">
    <source>
        <dbReference type="Pfam" id="PF18036"/>
    </source>
</evidence>
<reference evidence="2" key="1">
    <citation type="submission" date="2021-02" db="EMBL/GenBank/DDBJ databases">
        <authorList>
            <person name="Nowell W R."/>
        </authorList>
    </citation>
    <scope>NUCLEOTIDE SEQUENCE</scope>
</reference>
<dbReference type="Gene3D" id="3.10.20.90">
    <property type="entry name" value="Phosphatidylinositol 3-kinase Catalytic Subunit, Chain A, domain 1"/>
    <property type="match status" value="1"/>
</dbReference>
<dbReference type="EMBL" id="CAJOAZ010019894">
    <property type="protein sequence ID" value="CAF4341076.1"/>
    <property type="molecule type" value="Genomic_DNA"/>
</dbReference>
<dbReference type="Pfam" id="PF18036">
    <property type="entry name" value="Ubiquitin_4"/>
    <property type="match status" value="1"/>
</dbReference>
<dbReference type="PANTHER" id="PTHR14942">
    <property type="entry name" value="U11/U12 SMALL NUCLEAR RIBONUCLEOPROTEIN 25 KDA PROTEIN"/>
    <property type="match status" value="1"/>
</dbReference>
<dbReference type="InterPro" id="IPR029071">
    <property type="entry name" value="Ubiquitin-like_domsf"/>
</dbReference>
<protein>
    <recommendedName>
        <fullName evidence="1">SNRNP25 ubiquitin-like domain-containing protein</fullName>
    </recommendedName>
</protein>
<name>A0A820KIH4_9BILA</name>
<sequence>MSHDQFVSQTYSRLSTIISSNPLFSDIHCHPSKISFSKLNQVQQDQSISISIRRFDDSIINIYVPEEARVFHLKKAIKEKFSDKNINWKTIWKKYSLSTSDQQQQLINNNRRIKDYGVYNNSELFFVRRHRLK</sequence>
<feature type="domain" description="SNRNP25 ubiquitin-like" evidence="1">
    <location>
        <begin position="49"/>
        <end position="129"/>
    </location>
</feature>
<comment type="caution">
    <text evidence="2">The sequence shown here is derived from an EMBL/GenBank/DDBJ whole genome shotgun (WGS) entry which is preliminary data.</text>
</comment>
<dbReference type="SUPFAM" id="SSF54236">
    <property type="entry name" value="Ubiquitin-like"/>
    <property type="match status" value="1"/>
</dbReference>
<organism evidence="2 3">
    <name type="scientific">Adineta steineri</name>
    <dbReference type="NCBI Taxonomy" id="433720"/>
    <lineage>
        <taxon>Eukaryota</taxon>
        <taxon>Metazoa</taxon>
        <taxon>Spiralia</taxon>
        <taxon>Gnathifera</taxon>
        <taxon>Rotifera</taxon>
        <taxon>Eurotatoria</taxon>
        <taxon>Bdelloidea</taxon>
        <taxon>Adinetida</taxon>
        <taxon>Adinetidae</taxon>
        <taxon>Adineta</taxon>
    </lineage>
</organism>
<dbReference type="Proteomes" id="UP000663844">
    <property type="component" value="Unassembled WGS sequence"/>
</dbReference>
<dbReference type="PANTHER" id="PTHR14942:SF0">
    <property type="entry name" value="U11_U12 SMALL NUCLEAR RIBONUCLEOPROTEIN 25 KDA PROTEIN"/>
    <property type="match status" value="1"/>
</dbReference>
<dbReference type="InterPro" id="IPR040610">
    <property type="entry name" value="SNRNP25_ubiquitin"/>
</dbReference>
<gene>
    <name evidence="2" type="ORF">OXD698_LOCUS48235</name>
</gene>
<evidence type="ECO:0000313" key="3">
    <source>
        <dbReference type="Proteomes" id="UP000663844"/>
    </source>
</evidence>
<dbReference type="GO" id="GO:0000398">
    <property type="term" value="P:mRNA splicing, via spliceosome"/>
    <property type="evidence" value="ECO:0007669"/>
    <property type="project" value="InterPro"/>
</dbReference>
<evidence type="ECO:0000313" key="2">
    <source>
        <dbReference type="EMBL" id="CAF4341076.1"/>
    </source>
</evidence>
<dbReference type="InterPro" id="IPR039690">
    <property type="entry name" value="SNRNP25"/>
</dbReference>
<proteinExistence type="predicted"/>